<dbReference type="Pfam" id="PF13546">
    <property type="entry name" value="DDE_5"/>
    <property type="match status" value="1"/>
</dbReference>
<accession>A0A1G7EYB1</accession>
<evidence type="ECO:0000313" key="2">
    <source>
        <dbReference type="EMBL" id="SDE68345.1"/>
    </source>
</evidence>
<feature type="domain" description="Transposase IS701-like DDE" evidence="1">
    <location>
        <begin position="14"/>
        <end position="268"/>
    </location>
</feature>
<dbReference type="InterPro" id="IPR038721">
    <property type="entry name" value="IS701-like_DDE_dom"/>
</dbReference>
<keyword evidence="2" id="KW-0378">Hydrolase</keyword>
<dbReference type="AlphaFoldDB" id="A0A1G7EYB1"/>
<gene>
    <name evidence="2" type="ORF">SAMN04487779_11061</name>
</gene>
<dbReference type="SUPFAM" id="SSF53098">
    <property type="entry name" value="Ribonuclease H-like"/>
    <property type="match status" value="1"/>
</dbReference>
<evidence type="ECO:0000259" key="1">
    <source>
        <dbReference type="Pfam" id="PF13546"/>
    </source>
</evidence>
<dbReference type="GO" id="GO:0004519">
    <property type="term" value="F:endonuclease activity"/>
    <property type="evidence" value="ECO:0007669"/>
    <property type="project" value="UniProtKB-KW"/>
</dbReference>
<keyword evidence="2" id="KW-0540">Nuclease</keyword>
<dbReference type="RefSeq" id="WP_090665497.1">
    <property type="nucleotide sequence ID" value="NZ_FMZX01000106.1"/>
</dbReference>
<proteinExistence type="predicted"/>
<keyword evidence="2" id="KW-0255">Endonuclease</keyword>
<evidence type="ECO:0000313" key="3">
    <source>
        <dbReference type="Proteomes" id="UP000198925"/>
    </source>
</evidence>
<dbReference type="InterPro" id="IPR012337">
    <property type="entry name" value="RNaseH-like_sf"/>
</dbReference>
<sequence length="450" mass="50970">MLTLPARFAAVILCFAPLLQQRSWRHAEVLLVGAILAPGRRTVSSILRISGLCRERRFVNYHRVLNRAAWSGRAAARVLLGLLLDAFLPTGPVLLGLDDTIERRRGKRISAKGIYRDPVRSSHGHFVKASGLRWLSLMLLVPISWAGRVWALPFLTTLAPSERYCREHGRRHKKLTDWGRQLVLQACRWMPGRRLVVVSDSGFSALEFLAALLQQEVTCVTRLRLDAALYQPAPPRRPSTIGRPRTKGERLPTLAEVLADKTTRWQRVIVPGWYGEGDRVVEICSDTAVWRHSGLPVVPIRWVLLRDPCRRFEPQALLCTDLAQEPLQVICWFVQRWQLEVTFREVRDHLGVETQRQWSDKAIARTTPCLLGLFSIVTLLASRLDCRARVRISTSAWYHKQRPTFADSLAAVRRAVWSEQGFAVSRQSADAAKLSPALRESIAYALCHAA</sequence>
<organism evidence="2 3">
    <name type="scientific">Belnapia rosea</name>
    <dbReference type="NCBI Taxonomy" id="938405"/>
    <lineage>
        <taxon>Bacteria</taxon>
        <taxon>Pseudomonadati</taxon>
        <taxon>Pseudomonadota</taxon>
        <taxon>Alphaproteobacteria</taxon>
        <taxon>Acetobacterales</taxon>
        <taxon>Roseomonadaceae</taxon>
        <taxon>Belnapia</taxon>
    </lineage>
</organism>
<reference evidence="2 3" key="1">
    <citation type="submission" date="2016-10" db="EMBL/GenBank/DDBJ databases">
        <authorList>
            <person name="de Groot N.N."/>
        </authorList>
    </citation>
    <scope>NUCLEOTIDE SEQUENCE [LARGE SCALE GENOMIC DNA]</scope>
    <source>
        <strain evidence="2 3">CPCC 100156</strain>
    </source>
</reference>
<dbReference type="Proteomes" id="UP000198925">
    <property type="component" value="Unassembled WGS sequence"/>
</dbReference>
<name>A0A1G7EYB1_9PROT</name>
<protein>
    <submittedName>
        <fullName evidence="2">DDE superfamily endonuclease</fullName>
    </submittedName>
</protein>
<keyword evidence="3" id="KW-1185">Reference proteome</keyword>
<dbReference type="EMBL" id="FMZX01000106">
    <property type="protein sequence ID" value="SDE68345.1"/>
    <property type="molecule type" value="Genomic_DNA"/>
</dbReference>
<dbReference type="STRING" id="938405.SAMN02927895_05667"/>